<evidence type="ECO:0000313" key="2">
    <source>
        <dbReference type="Proteomes" id="UP000252415"/>
    </source>
</evidence>
<dbReference type="Pfam" id="PF13618">
    <property type="entry name" value="Gluconate_2-dh3"/>
    <property type="match status" value="1"/>
</dbReference>
<proteinExistence type="predicted"/>
<sequence length="147" mass="17268">MLSDEENQMIRVLTEAIFPGAVEAKVYEFIYRDMISNRFLEEMYRNGLKRLNEEAWRLHCLKLLYLDQGQLTDLMAMNENSEFFKYVRDHTLEGMFSDPIYGGNYLALGWRLLGYAGPTYHPPETLNDVKLPSLYYSLEGIAYEDKE</sequence>
<dbReference type="OrthoDB" id="8400810at2"/>
<evidence type="ECO:0000313" key="1">
    <source>
        <dbReference type="EMBL" id="RCW42415.1"/>
    </source>
</evidence>
<name>A0A368VN42_9BACL</name>
<dbReference type="RefSeq" id="WP_114383019.1">
    <property type="nucleotide sequence ID" value="NZ_QPJD01000017.1"/>
</dbReference>
<organism evidence="1 2">
    <name type="scientific">Paenibacillus prosopidis</name>
    <dbReference type="NCBI Taxonomy" id="630520"/>
    <lineage>
        <taxon>Bacteria</taxon>
        <taxon>Bacillati</taxon>
        <taxon>Bacillota</taxon>
        <taxon>Bacilli</taxon>
        <taxon>Bacillales</taxon>
        <taxon>Paenibacillaceae</taxon>
        <taxon>Paenibacillus</taxon>
    </lineage>
</organism>
<accession>A0A368VN42</accession>
<reference evidence="1 2" key="1">
    <citation type="submission" date="2018-07" db="EMBL/GenBank/DDBJ databases">
        <title>Genomic Encyclopedia of Type Strains, Phase III (KMG-III): the genomes of soil and plant-associated and newly described type strains.</title>
        <authorList>
            <person name="Whitman W."/>
        </authorList>
    </citation>
    <scope>NUCLEOTIDE SEQUENCE [LARGE SCALE GENOMIC DNA]</scope>
    <source>
        <strain evidence="1 2">CECT 7506</strain>
    </source>
</reference>
<dbReference type="Proteomes" id="UP000252415">
    <property type="component" value="Unassembled WGS sequence"/>
</dbReference>
<dbReference type="InterPro" id="IPR027056">
    <property type="entry name" value="Gluconate_2DH_su3"/>
</dbReference>
<dbReference type="EMBL" id="QPJD01000017">
    <property type="protein sequence ID" value="RCW42415.1"/>
    <property type="molecule type" value="Genomic_DNA"/>
</dbReference>
<keyword evidence="2" id="KW-1185">Reference proteome</keyword>
<protein>
    <submittedName>
        <fullName evidence="1">Gluconate 2-dehydrogenase subunit 3-like protein</fullName>
    </submittedName>
</protein>
<dbReference type="AlphaFoldDB" id="A0A368VN42"/>
<comment type="caution">
    <text evidence="1">The sequence shown here is derived from an EMBL/GenBank/DDBJ whole genome shotgun (WGS) entry which is preliminary data.</text>
</comment>
<gene>
    <name evidence="1" type="ORF">DFP97_117139</name>
</gene>